<name>M6G560_LEPIR</name>
<dbReference type="AlphaFoldDB" id="M6G560"/>
<organism evidence="1 2">
    <name type="scientific">Leptospira interrogans str. 2006001854</name>
    <dbReference type="NCBI Taxonomy" id="1001590"/>
    <lineage>
        <taxon>Bacteria</taxon>
        <taxon>Pseudomonadati</taxon>
        <taxon>Spirochaetota</taxon>
        <taxon>Spirochaetia</taxon>
        <taxon>Leptospirales</taxon>
        <taxon>Leptospiraceae</taxon>
        <taxon>Leptospira</taxon>
    </lineage>
</organism>
<dbReference type="EMBL" id="AFLW02000201">
    <property type="protein sequence ID" value="EMM80128.1"/>
    <property type="molecule type" value="Genomic_DNA"/>
</dbReference>
<sequence length="96" mass="11980">MGTQYREKIFNFLPLIYYTNYKIKEDYSFTFFPLYHQSRTTGLNSQMFSHYSPFLFWEKEKFSDSEWESSFYLYFCFINQNCSFLERKPLVYFLLH</sequence>
<proteinExistence type="predicted"/>
<dbReference type="Proteomes" id="UP000012128">
    <property type="component" value="Unassembled WGS sequence"/>
</dbReference>
<reference evidence="1 2" key="1">
    <citation type="submission" date="2013-01" db="EMBL/GenBank/DDBJ databases">
        <authorList>
            <person name="Harkins D.M."/>
            <person name="Durkin A.S."/>
            <person name="Brinkac L.M."/>
            <person name="Haft D.H."/>
            <person name="Selengut J.D."/>
            <person name="Sanka R."/>
            <person name="DePew J."/>
            <person name="Purushe J."/>
            <person name="Hospenthal D.R."/>
            <person name="Murray C.K."/>
            <person name="Pimentel G."/>
            <person name="Wasfy M."/>
            <person name="Parker T."/>
            <person name="Miller R.S."/>
            <person name="Vinetz J.M."/>
            <person name="Sutton G.G."/>
            <person name="Nierman W.C."/>
            <person name="Fouts D.E."/>
        </authorList>
    </citation>
    <scope>NUCLEOTIDE SEQUENCE [LARGE SCALE GENOMIC DNA]</scope>
    <source>
        <strain evidence="1 2">2006001854</strain>
    </source>
</reference>
<evidence type="ECO:0000313" key="2">
    <source>
        <dbReference type="Proteomes" id="UP000012128"/>
    </source>
</evidence>
<evidence type="ECO:0000313" key="1">
    <source>
        <dbReference type="EMBL" id="EMM80128.1"/>
    </source>
</evidence>
<comment type="caution">
    <text evidence="1">The sequence shown here is derived from an EMBL/GenBank/DDBJ whole genome shotgun (WGS) entry which is preliminary data.</text>
</comment>
<protein>
    <submittedName>
        <fullName evidence="1">Uncharacterized protein</fullName>
    </submittedName>
</protein>
<gene>
    <name evidence="1" type="ORF">LEP1GSC037_1509</name>
</gene>
<accession>M6G560</accession>